<dbReference type="Proteomes" id="UP000830375">
    <property type="component" value="Unassembled WGS sequence"/>
</dbReference>
<dbReference type="InterPro" id="IPR001584">
    <property type="entry name" value="Integrase_cat-core"/>
</dbReference>
<keyword evidence="14" id="KW-1185">Reference proteome</keyword>
<evidence type="ECO:0000313" key="13">
    <source>
        <dbReference type="EMBL" id="KAI2666722.1"/>
    </source>
</evidence>
<evidence type="ECO:0000259" key="12">
    <source>
        <dbReference type="PROSITE" id="PS50994"/>
    </source>
</evidence>
<dbReference type="CDD" id="cd09274">
    <property type="entry name" value="RNase_HI_RT_Ty3"/>
    <property type="match status" value="1"/>
</dbReference>
<dbReference type="InterPro" id="IPR050951">
    <property type="entry name" value="Retrovirus_Pol_polyprotein"/>
</dbReference>
<dbReference type="InterPro" id="IPR021109">
    <property type="entry name" value="Peptidase_aspartic_dom_sf"/>
</dbReference>
<evidence type="ECO:0000256" key="3">
    <source>
        <dbReference type="ARBA" id="ARBA00022679"/>
    </source>
</evidence>
<dbReference type="Pfam" id="PF17919">
    <property type="entry name" value="RT_RNaseH_2"/>
    <property type="match status" value="1"/>
</dbReference>
<dbReference type="InterPro" id="IPR041577">
    <property type="entry name" value="RT_RNaseH_2"/>
</dbReference>
<accession>A0ABQ8MV70</accession>
<evidence type="ECO:0000256" key="8">
    <source>
        <dbReference type="ARBA" id="ARBA00023268"/>
    </source>
</evidence>
<name>A0ABQ8MV70_LABRO</name>
<keyword evidence="5" id="KW-0540">Nuclease</keyword>
<keyword evidence="7" id="KW-0378">Hydrolase</keyword>
<dbReference type="Gene3D" id="3.10.10.10">
    <property type="entry name" value="HIV Type 1 Reverse Transcriptase, subunit A, domain 1"/>
    <property type="match status" value="1"/>
</dbReference>
<dbReference type="Pfam" id="PF00665">
    <property type="entry name" value="rve"/>
    <property type="match status" value="1"/>
</dbReference>
<dbReference type="InterPro" id="IPR012337">
    <property type="entry name" value="RNaseH-like_sf"/>
</dbReference>
<feature type="compositionally biased region" description="Polar residues" evidence="9">
    <location>
        <begin position="1161"/>
        <end position="1172"/>
    </location>
</feature>
<dbReference type="PROSITE" id="PS50175">
    <property type="entry name" value="ASP_PROT_RETROV"/>
    <property type="match status" value="1"/>
</dbReference>
<dbReference type="PROSITE" id="PS50878">
    <property type="entry name" value="RT_POL"/>
    <property type="match status" value="1"/>
</dbReference>
<dbReference type="Gene3D" id="3.30.420.10">
    <property type="entry name" value="Ribonuclease H-like superfamily/Ribonuclease H"/>
    <property type="match status" value="1"/>
</dbReference>
<feature type="domain" description="Integrase catalytic" evidence="12">
    <location>
        <begin position="943"/>
        <end position="1054"/>
    </location>
</feature>
<evidence type="ECO:0000256" key="7">
    <source>
        <dbReference type="ARBA" id="ARBA00022801"/>
    </source>
</evidence>
<protein>
    <recommendedName>
        <fullName evidence="2">ribonuclease H</fullName>
        <ecNumber evidence="2">3.1.26.4</ecNumber>
    </recommendedName>
</protein>
<dbReference type="EC" id="3.1.26.4" evidence="2"/>
<dbReference type="PROSITE" id="PS50994">
    <property type="entry name" value="INTEGRASE"/>
    <property type="match status" value="1"/>
</dbReference>
<keyword evidence="4" id="KW-0548">Nucleotidyltransferase</keyword>
<keyword evidence="3" id="KW-0808">Transferase</keyword>
<evidence type="ECO:0000256" key="5">
    <source>
        <dbReference type="ARBA" id="ARBA00022722"/>
    </source>
</evidence>
<evidence type="ECO:0000256" key="4">
    <source>
        <dbReference type="ARBA" id="ARBA00022695"/>
    </source>
</evidence>
<evidence type="ECO:0000259" key="10">
    <source>
        <dbReference type="PROSITE" id="PS50175"/>
    </source>
</evidence>
<keyword evidence="8" id="KW-0511">Multifunctional enzyme</keyword>
<feature type="compositionally biased region" description="Polar residues" evidence="9">
    <location>
        <begin position="1189"/>
        <end position="1225"/>
    </location>
</feature>
<gene>
    <name evidence="13" type="ORF">H4Q32_026412</name>
</gene>
<evidence type="ECO:0000256" key="9">
    <source>
        <dbReference type="SAM" id="MobiDB-lite"/>
    </source>
</evidence>
<dbReference type="EMBL" id="JACTAM010000003">
    <property type="protein sequence ID" value="KAI2666722.1"/>
    <property type="molecule type" value="Genomic_DNA"/>
</dbReference>
<feature type="domain" description="Reverse transcriptase" evidence="11">
    <location>
        <begin position="441"/>
        <end position="618"/>
    </location>
</feature>
<evidence type="ECO:0000313" key="14">
    <source>
        <dbReference type="Proteomes" id="UP000830375"/>
    </source>
</evidence>
<evidence type="ECO:0000259" key="11">
    <source>
        <dbReference type="PROSITE" id="PS50878"/>
    </source>
</evidence>
<feature type="domain" description="Peptidase A2" evidence="10">
    <location>
        <begin position="296"/>
        <end position="340"/>
    </location>
</feature>
<dbReference type="Gene3D" id="4.10.60.10">
    <property type="entry name" value="Zinc finger, CCHC-type"/>
    <property type="match status" value="1"/>
</dbReference>
<dbReference type="CDD" id="cd01647">
    <property type="entry name" value="RT_LTR"/>
    <property type="match status" value="1"/>
</dbReference>
<feature type="compositionally biased region" description="Basic and acidic residues" evidence="9">
    <location>
        <begin position="195"/>
        <end position="204"/>
    </location>
</feature>
<keyword evidence="6" id="KW-0255">Endonuclease</keyword>
<dbReference type="SUPFAM" id="SSF56672">
    <property type="entry name" value="DNA/RNA polymerases"/>
    <property type="match status" value="1"/>
</dbReference>
<comment type="caution">
    <text evidence="13">The sequence shown here is derived from an EMBL/GenBank/DDBJ whole genome shotgun (WGS) entry which is preliminary data.</text>
</comment>
<evidence type="ECO:0000256" key="1">
    <source>
        <dbReference type="ARBA" id="ARBA00010879"/>
    </source>
</evidence>
<comment type="similarity">
    <text evidence="1">Belongs to the beta type-B retroviral polymerase family. HERV class-II K(HML-2) pol subfamily.</text>
</comment>
<dbReference type="SUPFAM" id="SSF53098">
    <property type="entry name" value="Ribonuclease H-like"/>
    <property type="match status" value="1"/>
</dbReference>
<proteinExistence type="inferred from homology"/>
<dbReference type="PANTHER" id="PTHR37984">
    <property type="entry name" value="PROTEIN CBG26694"/>
    <property type="match status" value="1"/>
</dbReference>
<dbReference type="InterPro" id="IPR036397">
    <property type="entry name" value="RNaseH_sf"/>
</dbReference>
<evidence type="ECO:0000256" key="6">
    <source>
        <dbReference type="ARBA" id="ARBA00022759"/>
    </source>
</evidence>
<dbReference type="InterPro" id="IPR000477">
    <property type="entry name" value="RT_dom"/>
</dbReference>
<dbReference type="SUPFAM" id="SSF50630">
    <property type="entry name" value="Acid proteases"/>
    <property type="match status" value="1"/>
</dbReference>
<feature type="region of interest" description="Disordered" evidence="9">
    <location>
        <begin position="191"/>
        <end position="215"/>
    </location>
</feature>
<sequence length="1316" mass="149494">MAKFTPPEQFDFSKPEAWPDWKQRFARYRVASLLTEDSEEVQVNALIYSMGAEAEHIFRSFTFQNGEDGNKYSVVMAKFDEHFIPKRNVIYERAKFHSRVQLPGERVEAFVRQLYELAENCDFGAQKEEQMRDRIVIGIRDKQVSQKLQMKSDLTLRTAIEMARHCELIKFQNTEGVKSAEHVDHVKSVKKKEYRRAGNSEKNSKKGRRGTCTRCGRNHDDRDQCPAKGKKCMKCNKVGHFAAVCHSKAAVQEITEADEDECLFLGSVEQEKNWGALLAEDEPPWRTTLILAHTPVSFKIDSGADTSVMSEATFETLQNKPKLTAVKNTLQSPGGAVATRGQFLAKIKAYLNGQLRNCCFRVVVVKTSGENLLSRTVATKLGLIKRIDEVSTFGGVGTLKGNPVKIILKEGAQPYSVTAPRRVPIPLLPKVEEELKRMESMGIIEKVVDPTEWCAPMVPVIKKNGNIRICVDLKRLNENVKREKFILPTLDDLLPKLAKSTVFSSLDAESGFWQIPLEEYSARLTTFITPLGRYCFKRLPFGITSAPEIFQRKMSEMLHGHDGTVVYMDDILVFGETQEKHDQNLKRVMETIRASGLRLNKEKCRFSQPELNFLGQVVTKQGIAPNPERVKAITAMDSPQNVSELRRLLGMINYIGRYLPNLSTVLQPLNELLKSERNWCWGPSQMQAFTEVKHLISSAPVLEFFDPTKPTVVSADASSYGLGGVLMQNHDGQLKPVAFCSRTLTDAEKRYAQIEKECLAGVWASERFYQYLCGLETYKLLTDHKPLVTLINSKDLDTAPVRCQRLLIRLMKFNPIAEYVPGKHLVVADALSRHPMADITPGDLEAEVKAYVDSVEEDLRVRKPIIEQLKDKTGMDGELQCVLRYIRNGWPEYFKSVPLNVSAYFKERGSLSETNGLVLRGRQIVIPESLRGDMLQRIHQSVESAIEVLCGGRKLAADLCEFKSRHYLIVIDYFSRWLEILELPKTTSDTVIQKLKGIFTRFGIPEQLMTDNGPQFSAEQFRHFAAEYDFHHVTSSPHFPQANGMAERAVRTAKWILKQDDPHQALLSYHSTRTEPTKESPARLLMGREIRTTLPVLKESLQPMWPDLGKVKTNDVKAKQCYEKYYNRKYSTKPLPPLSIGDRVRLKIDGEKAWTTTATVQRQEVTPRSFTLETERGDTPRRNRRHIQLVSQEHSSPPNIDSSQPKDQQRQCGTSEQDLVQSKSEFPSEPPCSPKPLSQVITRFRRTVKPNPKTANSHAFSVRLTQFTQFSRSHATPPFSHADSCRISRSPSHLHRVNCERRQVSELQGSPCLRPV</sequence>
<reference evidence="13 14" key="1">
    <citation type="submission" date="2022-01" db="EMBL/GenBank/DDBJ databases">
        <title>A high-quality chromosome-level genome assembly of rohu carp, Labeo rohita.</title>
        <authorList>
            <person name="Arick M.A. II"/>
            <person name="Hsu C.-Y."/>
            <person name="Magbanua Z."/>
            <person name="Pechanova O."/>
            <person name="Grover C."/>
            <person name="Miller E."/>
            <person name="Thrash A."/>
            <person name="Ezzel L."/>
            <person name="Alam S."/>
            <person name="Benzie J."/>
            <person name="Hamilton M."/>
            <person name="Karsi A."/>
            <person name="Lawrence M.L."/>
            <person name="Peterson D.G."/>
        </authorList>
    </citation>
    <scope>NUCLEOTIDE SEQUENCE [LARGE SCALE GENOMIC DNA]</scope>
    <source>
        <strain evidence="14">BAU-BD-2019</strain>
        <tissue evidence="13">Blood</tissue>
    </source>
</reference>
<dbReference type="PANTHER" id="PTHR37984:SF5">
    <property type="entry name" value="PROTEIN NYNRIN-LIKE"/>
    <property type="match status" value="1"/>
</dbReference>
<evidence type="ECO:0000256" key="2">
    <source>
        <dbReference type="ARBA" id="ARBA00012180"/>
    </source>
</evidence>
<dbReference type="Pfam" id="PF00078">
    <property type="entry name" value="RVT_1"/>
    <property type="match status" value="1"/>
</dbReference>
<organism evidence="13 14">
    <name type="scientific">Labeo rohita</name>
    <name type="common">Indian major carp</name>
    <name type="synonym">Cyprinus rohita</name>
    <dbReference type="NCBI Taxonomy" id="84645"/>
    <lineage>
        <taxon>Eukaryota</taxon>
        <taxon>Metazoa</taxon>
        <taxon>Chordata</taxon>
        <taxon>Craniata</taxon>
        <taxon>Vertebrata</taxon>
        <taxon>Euteleostomi</taxon>
        <taxon>Actinopterygii</taxon>
        <taxon>Neopterygii</taxon>
        <taxon>Teleostei</taxon>
        <taxon>Ostariophysi</taxon>
        <taxon>Cypriniformes</taxon>
        <taxon>Cyprinidae</taxon>
        <taxon>Labeoninae</taxon>
        <taxon>Labeonini</taxon>
        <taxon>Labeo</taxon>
    </lineage>
</organism>
<dbReference type="InterPro" id="IPR043128">
    <property type="entry name" value="Rev_trsase/Diguanyl_cyclase"/>
</dbReference>
<feature type="region of interest" description="Disordered" evidence="9">
    <location>
        <begin position="1161"/>
        <end position="1239"/>
    </location>
</feature>
<dbReference type="InterPro" id="IPR043502">
    <property type="entry name" value="DNA/RNA_pol_sf"/>
</dbReference>
<dbReference type="Gene3D" id="3.30.70.270">
    <property type="match status" value="2"/>
</dbReference>
<dbReference type="InterPro" id="IPR001995">
    <property type="entry name" value="Peptidase_A2_cat"/>
</dbReference>